<evidence type="ECO:0000256" key="1">
    <source>
        <dbReference type="ARBA" id="ARBA00009921"/>
    </source>
</evidence>
<dbReference type="GO" id="GO:0003676">
    <property type="term" value="F:nucleic acid binding"/>
    <property type="evidence" value="ECO:0007669"/>
    <property type="project" value="InterPro"/>
</dbReference>
<accession>A0A443SJF2</accession>
<dbReference type="VEuPathDB" id="VectorBase:LDEU004389"/>
<dbReference type="CDD" id="cd06135">
    <property type="entry name" value="Orn"/>
    <property type="match status" value="1"/>
</dbReference>
<dbReference type="GO" id="GO:0000175">
    <property type="term" value="F:3'-5'-RNA exonuclease activity"/>
    <property type="evidence" value="ECO:0007669"/>
    <property type="project" value="InterPro"/>
</dbReference>
<dbReference type="AlphaFoldDB" id="A0A443SJF2"/>
<evidence type="ECO:0000256" key="3">
    <source>
        <dbReference type="ARBA" id="ARBA00022801"/>
    </source>
</evidence>
<evidence type="ECO:0000256" key="2">
    <source>
        <dbReference type="ARBA" id="ARBA00022722"/>
    </source>
</evidence>
<keyword evidence="4" id="KW-0269">Exonuclease</keyword>
<dbReference type="PANTHER" id="PTHR11046:SF0">
    <property type="entry name" value="OLIGORIBONUCLEASE, MITOCHONDRIAL"/>
    <property type="match status" value="1"/>
</dbReference>
<dbReference type="STRING" id="299467.A0A443SJF2"/>
<evidence type="ECO:0000313" key="6">
    <source>
        <dbReference type="EMBL" id="RWS27651.1"/>
    </source>
</evidence>
<dbReference type="InterPro" id="IPR022894">
    <property type="entry name" value="Oligoribonuclease"/>
</dbReference>
<dbReference type="Pfam" id="PF00929">
    <property type="entry name" value="RNase_T"/>
    <property type="match status" value="1"/>
</dbReference>
<proteinExistence type="inferred from homology"/>
<comment type="caution">
    <text evidence="6">The sequence shown here is derived from an EMBL/GenBank/DDBJ whole genome shotgun (WGS) entry which is preliminary data.</text>
</comment>
<dbReference type="SMART" id="SM00479">
    <property type="entry name" value="EXOIII"/>
    <property type="match status" value="1"/>
</dbReference>
<dbReference type="EMBL" id="NCKV01001859">
    <property type="protein sequence ID" value="RWS27651.1"/>
    <property type="molecule type" value="Genomic_DNA"/>
</dbReference>
<reference evidence="6 7" key="1">
    <citation type="journal article" date="2018" name="Gigascience">
        <title>Genomes of trombidid mites reveal novel predicted allergens and laterally-transferred genes associated with secondary metabolism.</title>
        <authorList>
            <person name="Dong X."/>
            <person name="Chaisiri K."/>
            <person name="Xia D."/>
            <person name="Armstrong S.D."/>
            <person name="Fang Y."/>
            <person name="Donnelly M.J."/>
            <person name="Kadowaki T."/>
            <person name="McGarry J.W."/>
            <person name="Darby A.C."/>
            <person name="Makepeace B.L."/>
        </authorList>
    </citation>
    <scope>NUCLEOTIDE SEQUENCE [LARGE SCALE GENOMIC DNA]</scope>
    <source>
        <strain evidence="6">UoL-UT</strain>
    </source>
</reference>
<keyword evidence="3" id="KW-0378">Hydrolase</keyword>
<keyword evidence="7" id="KW-1185">Reference proteome</keyword>
<dbReference type="PANTHER" id="PTHR11046">
    <property type="entry name" value="OLIGORIBONUCLEASE, MITOCHONDRIAL"/>
    <property type="match status" value="1"/>
</dbReference>
<dbReference type="GO" id="GO:0006508">
    <property type="term" value="P:proteolysis"/>
    <property type="evidence" value="ECO:0007669"/>
    <property type="project" value="UniProtKB-KW"/>
</dbReference>
<comment type="similarity">
    <text evidence="1">Belongs to the oligoribonuclease family.</text>
</comment>
<keyword evidence="2" id="KW-0540">Nuclease</keyword>
<feature type="domain" description="Exonuclease" evidence="5">
    <location>
        <begin position="44"/>
        <end position="215"/>
    </location>
</feature>
<dbReference type="InterPro" id="IPR012337">
    <property type="entry name" value="RNaseH-like_sf"/>
</dbReference>
<dbReference type="NCBIfam" id="NF003765">
    <property type="entry name" value="PRK05359.1"/>
    <property type="match status" value="1"/>
</dbReference>
<dbReference type="GO" id="GO:0008233">
    <property type="term" value="F:peptidase activity"/>
    <property type="evidence" value="ECO:0007669"/>
    <property type="project" value="UniProtKB-KW"/>
</dbReference>
<gene>
    <name evidence="6" type="ORF">B4U80_10129</name>
</gene>
<sequence length="223" mass="25753">MFFTLFRKSVFSKLRSCVIRSNYKCLKLKSTKVMSNSECGANNSLVWVDCEMSGLNYDEDTIMEIALILTDSNLNEIDSLEPMAIKTDEYRLNTMNEWCRTHHGNSGLTKACLESNLTIEAADDILYEFLCKKNIDEGVLAGNSIAVDRIFLQKWCPKFCSRLHYRLMDVSTVKELIKRWYPSETPFRKQSAHRALDDIRASIDELKYYKSKYFVPSTLSSSK</sequence>
<organism evidence="6 7">
    <name type="scientific">Leptotrombidium deliense</name>
    <dbReference type="NCBI Taxonomy" id="299467"/>
    <lineage>
        <taxon>Eukaryota</taxon>
        <taxon>Metazoa</taxon>
        <taxon>Ecdysozoa</taxon>
        <taxon>Arthropoda</taxon>
        <taxon>Chelicerata</taxon>
        <taxon>Arachnida</taxon>
        <taxon>Acari</taxon>
        <taxon>Acariformes</taxon>
        <taxon>Trombidiformes</taxon>
        <taxon>Prostigmata</taxon>
        <taxon>Anystina</taxon>
        <taxon>Parasitengona</taxon>
        <taxon>Trombiculoidea</taxon>
        <taxon>Trombiculidae</taxon>
        <taxon>Leptotrombidium</taxon>
    </lineage>
</organism>
<evidence type="ECO:0000259" key="5">
    <source>
        <dbReference type="SMART" id="SM00479"/>
    </source>
</evidence>
<dbReference type="Proteomes" id="UP000288716">
    <property type="component" value="Unassembled WGS sequence"/>
</dbReference>
<dbReference type="InterPro" id="IPR036397">
    <property type="entry name" value="RNaseH_sf"/>
</dbReference>
<protein>
    <submittedName>
        <fullName evidence="6">Ubiquitin specific protease-like protein 2</fullName>
    </submittedName>
</protein>
<name>A0A443SJF2_9ACAR</name>
<evidence type="ECO:0000313" key="7">
    <source>
        <dbReference type="Proteomes" id="UP000288716"/>
    </source>
</evidence>
<dbReference type="OrthoDB" id="270189at2759"/>
<dbReference type="GO" id="GO:0005739">
    <property type="term" value="C:mitochondrion"/>
    <property type="evidence" value="ECO:0007669"/>
    <property type="project" value="TreeGrafter"/>
</dbReference>
<dbReference type="Gene3D" id="3.30.420.10">
    <property type="entry name" value="Ribonuclease H-like superfamily/Ribonuclease H"/>
    <property type="match status" value="1"/>
</dbReference>
<keyword evidence="6" id="KW-0645">Protease</keyword>
<evidence type="ECO:0000256" key="4">
    <source>
        <dbReference type="ARBA" id="ARBA00022839"/>
    </source>
</evidence>
<dbReference type="InterPro" id="IPR013520">
    <property type="entry name" value="Ribonucl_H"/>
</dbReference>
<dbReference type="SUPFAM" id="SSF53098">
    <property type="entry name" value="Ribonuclease H-like"/>
    <property type="match status" value="1"/>
</dbReference>